<name>A0A432XTJ1_9GAMM</name>
<dbReference type="RefSeq" id="WP_126764159.1">
    <property type="nucleotide sequence ID" value="NZ_JBHLTZ010000010.1"/>
</dbReference>
<dbReference type="NCBIfam" id="TIGR00035">
    <property type="entry name" value="asp_race"/>
    <property type="match status" value="1"/>
</dbReference>
<dbReference type="OrthoDB" id="9803739at2"/>
<evidence type="ECO:0000256" key="1">
    <source>
        <dbReference type="ARBA" id="ARBA00007847"/>
    </source>
</evidence>
<dbReference type="PANTHER" id="PTHR21198">
    <property type="entry name" value="GLUTAMATE RACEMASE"/>
    <property type="match status" value="1"/>
</dbReference>
<comment type="similarity">
    <text evidence="1">Belongs to the aspartate/glutamate racemases family.</text>
</comment>
<dbReference type="InterPro" id="IPR001920">
    <property type="entry name" value="Asp/Glu_race"/>
</dbReference>
<proteinExistence type="inferred from homology"/>
<sequence>MKTIGIIGGMSWESTLVYYRLLNQYTRTALGGHHSAKLVLYSVDFAEIEQLQRQGDWEQTAIILIQAAQALEAAGAELMLIATNTMHKVAAEVQDAISSPLLHIVDALADAILEQGHSSIGLLGTRFTMEQEFYRERLQQHGITVLTPAATTRQYVHDCIFNELCQGQFTTAAKQAFLKTCDELHQQGAEGIVLGCTEIGLLLQQEDTPIKLYDTTEIHAAAAVKAALA</sequence>
<dbReference type="EMBL" id="PIPW01000003">
    <property type="protein sequence ID" value="RUO52058.1"/>
    <property type="molecule type" value="Genomic_DNA"/>
</dbReference>
<reference evidence="4" key="1">
    <citation type="journal article" date="2018" name="Front. Microbiol.">
        <title>Genome-Based Analysis Reveals the Taxonomy and Diversity of the Family Idiomarinaceae.</title>
        <authorList>
            <person name="Liu Y."/>
            <person name="Lai Q."/>
            <person name="Shao Z."/>
        </authorList>
    </citation>
    <scope>NUCLEOTIDE SEQUENCE [LARGE SCALE GENOMIC DNA]</scope>
    <source>
        <strain evidence="4">BH195</strain>
    </source>
</reference>
<dbReference type="InterPro" id="IPR033134">
    <property type="entry name" value="Asp/Glu_racemase_AS_2"/>
</dbReference>
<organism evidence="3 4">
    <name type="scientific">Pseudidiomarina halophila</name>
    <dbReference type="NCBI Taxonomy" id="1449799"/>
    <lineage>
        <taxon>Bacteria</taxon>
        <taxon>Pseudomonadati</taxon>
        <taxon>Pseudomonadota</taxon>
        <taxon>Gammaproteobacteria</taxon>
        <taxon>Alteromonadales</taxon>
        <taxon>Idiomarinaceae</taxon>
        <taxon>Pseudidiomarina</taxon>
    </lineage>
</organism>
<accession>A0A432XTJ1</accession>
<dbReference type="Gene3D" id="3.40.50.1860">
    <property type="match status" value="2"/>
</dbReference>
<dbReference type="PROSITE" id="PS00924">
    <property type="entry name" value="ASP_GLU_RACEMASE_2"/>
    <property type="match status" value="1"/>
</dbReference>
<dbReference type="Pfam" id="PF01177">
    <property type="entry name" value="Asp_Glu_race"/>
    <property type="match status" value="1"/>
</dbReference>
<dbReference type="GO" id="GO:0047661">
    <property type="term" value="F:amino-acid racemase activity"/>
    <property type="evidence" value="ECO:0007669"/>
    <property type="project" value="InterPro"/>
</dbReference>
<comment type="caution">
    <text evidence="3">The sequence shown here is derived from an EMBL/GenBank/DDBJ whole genome shotgun (WGS) entry which is preliminary data.</text>
</comment>
<dbReference type="Proteomes" id="UP000287198">
    <property type="component" value="Unassembled WGS sequence"/>
</dbReference>
<gene>
    <name evidence="3" type="ORF">CWI69_10490</name>
</gene>
<protein>
    <submittedName>
        <fullName evidence="3">Aspartate/glutamate racemase</fullName>
    </submittedName>
</protein>
<dbReference type="AlphaFoldDB" id="A0A432XTJ1"/>
<evidence type="ECO:0000313" key="3">
    <source>
        <dbReference type="EMBL" id="RUO52058.1"/>
    </source>
</evidence>
<keyword evidence="4" id="KW-1185">Reference proteome</keyword>
<dbReference type="PANTHER" id="PTHR21198:SF7">
    <property type="entry name" value="ASPARTATE-GLUTAMATE RACEMASE FAMILY"/>
    <property type="match status" value="1"/>
</dbReference>
<dbReference type="SUPFAM" id="SSF53681">
    <property type="entry name" value="Aspartate/glutamate racemase"/>
    <property type="match status" value="2"/>
</dbReference>
<evidence type="ECO:0000313" key="4">
    <source>
        <dbReference type="Proteomes" id="UP000287198"/>
    </source>
</evidence>
<dbReference type="InterPro" id="IPR015942">
    <property type="entry name" value="Asp/Glu/hydantoin_racemase"/>
</dbReference>
<dbReference type="InterPro" id="IPR004380">
    <property type="entry name" value="Asp_race"/>
</dbReference>
<evidence type="ECO:0000256" key="2">
    <source>
        <dbReference type="ARBA" id="ARBA00023235"/>
    </source>
</evidence>
<keyword evidence="2" id="KW-0413">Isomerase</keyword>